<evidence type="ECO:0000256" key="8">
    <source>
        <dbReference type="ARBA" id="ARBA00073362"/>
    </source>
</evidence>
<reference evidence="12 13" key="1">
    <citation type="journal article" date="2014" name="Gene">
        <title>A comparative genomic analysis of the alkalitolerant soil bacterium Bacillus lehensis G1.</title>
        <authorList>
            <person name="Noor Y.M."/>
            <person name="Samsulrizal N.H."/>
            <person name="Jema'on N.A."/>
            <person name="Low K.O."/>
            <person name="Ramli A.N."/>
            <person name="Alias N.I."/>
            <person name="Damis S.I."/>
            <person name="Fuzi S.F."/>
            <person name="Isa M.N."/>
            <person name="Murad A.M."/>
            <person name="Raih M.F."/>
            <person name="Bakar F.D."/>
            <person name="Najimudin N."/>
            <person name="Mahadi N.M."/>
            <person name="Illias R.M."/>
        </authorList>
    </citation>
    <scope>NUCLEOTIDE SEQUENCE [LARGE SCALE GENOMIC DNA]</scope>
    <source>
        <strain evidence="12 13">G1</strain>
    </source>
</reference>
<comment type="catalytic activity">
    <reaction evidence="3">
        <text>(R)-glycerate + NADP(+) = 3-hydroxypyruvate + NADPH + H(+)</text>
        <dbReference type="Rhea" id="RHEA:18657"/>
        <dbReference type="ChEBI" id="CHEBI:15378"/>
        <dbReference type="ChEBI" id="CHEBI:16659"/>
        <dbReference type="ChEBI" id="CHEBI:17180"/>
        <dbReference type="ChEBI" id="CHEBI:57783"/>
        <dbReference type="ChEBI" id="CHEBI:58349"/>
        <dbReference type="EC" id="1.1.1.81"/>
    </reaction>
</comment>
<dbReference type="EMBL" id="CP003923">
    <property type="protein sequence ID" value="AIC96615.1"/>
    <property type="molecule type" value="Genomic_DNA"/>
</dbReference>
<name>A0A060M3N0_9BACI</name>
<dbReference type="GO" id="GO:0051287">
    <property type="term" value="F:NAD binding"/>
    <property type="evidence" value="ECO:0007669"/>
    <property type="project" value="InterPro"/>
</dbReference>
<feature type="domain" description="D-isomer specific 2-hydroxyacid dehydrogenase NAD-binding" evidence="11">
    <location>
        <begin position="110"/>
        <end position="290"/>
    </location>
</feature>
<evidence type="ECO:0000256" key="3">
    <source>
        <dbReference type="ARBA" id="ARBA00052239"/>
    </source>
</evidence>
<dbReference type="SUPFAM" id="SSF51735">
    <property type="entry name" value="NAD(P)-binding Rossmann-fold domains"/>
    <property type="match status" value="1"/>
</dbReference>
<dbReference type="Pfam" id="PF02826">
    <property type="entry name" value="2-Hacid_dh_C"/>
    <property type="match status" value="1"/>
</dbReference>
<proteinExistence type="inferred from homology"/>
<dbReference type="InterPro" id="IPR006140">
    <property type="entry name" value="D-isomer_DH_NAD-bd"/>
</dbReference>
<dbReference type="AlphaFoldDB" id="A0A060M3N0"/>
<evidence type="ECO:0000256" key="4">
    <source>
        <dbReference type="ARBA" id="ARBA00052769"/>
    </source>
</evidence>
<dbReference type="KEGG" id="ble:BleG1_4080"/>
<protein>
    <recommendedName>
        <fullName evidence="8">Glyoxylate/hydroxypyruvate reductase B</fullName>
        <ecNumber evidence="6">1.1.1.79</ecNumber>
        <ecNumber evidence="7">1.1.1.81</ecNumber>
    </recommendedName>
</protein>
<organism evidence="12 13">
    <name type="scientific">Shouchella lehensis G1</name>
    <dbReference type="NCBI Taxonomy" id="1246626"/>
    <lineage>
        <taxon>Bacteria</taxon>
        <taxon>Bacillati</taxon>
        <taxon>Bacillota</taxon>
        <taxon>Bacilli</taxon>
        <taxon>Bacillales</taxon>
        <taxon>Bacillaceae</taxon>
        <taxon>Shouchella</taxon>
    </lineage>
</organism>
<keyword evidence="1 9" id="KW-0560">Oxidoreductase</keyword>
<dbReference type="InterPro" id="IPR029753">
    <property type="entry name" value="D-isomer_DH_CS"/>
</dbReference>
<evidence type="ECO:0000259" key="11">
    <source>
        <dbReference type="Pfam" id="PF02826"/>
    </source>
</evidence>
<dbReference type="CDD" id="cd05301">
    <property type="entry name" value="GDH"/>
    <property type="match status" value="1"/>
</dbReference>
<dbReference type="eggNOG" id="COG1052">
    <property type="taxonomic scope" value="Bacteria"/>
</dbReference>
<dbReference type="PROSITE" id="PS00065">
    <property type="entry name" value="D_2_HYDROXYACID_DH_1"/>
    <property type="match status" value="1"/>
</dbReference>
<dbReference type="STRING" id="1246626.BleG1_4080"/>
<keyword evidence="13" id="KW-1185">Reference proteome</keyword>
<gene>
    <name evidence="12" type="ORF">BleG1_4080</name>
</gene>
<dbReference type="Proteomes" id="UP000027142">
    <property type="component" value="Chromosome"/>
</dbReference>
<evidence type="ECO:0000256" key="5">
    <source>
        <dbReference type="ARBA" id="ARBA00061278"/>
    </source>
</evidence>
<evidence type="ECO:0000313" key="12">
    <source>
        <dbReference type="EMBL" id="AIC96615.1"/>
    </source>
</evidence>
<dbReference type="PANTHER" id="PTHR10996:SF283">
    <property type="entry name" value="GLYOXYLATE_HYDROXYPYRUVATE REDUCTASE B"/>
    <property type="match status" value="1"/>
</dbReference>
<comment type="catalytic activity">
    <reaction evidence="2">
        <text>(R)-glycerate + NAD(+) = 3-hydroxypyruvate + NADH + H(+)</text>
        <dbReference type="Rhea" id="RHEA:17905"/>
        <dbReference type="ChEBI" id="CHEBI:15378"/>
        <dbReference type="ChEBI" id="CHEBI:16659"/>
        <dbReference type="ChEBI" id="CHEBI:17180"/>
        <dbReference type="ChEBI" id="CHEBI:57540"/>
        <dbReference type="ChEBI" id="CHEBI:57945"/>
        <dbReference type="EC" id="1.1.1.81"/>
    </reaction>
</comment>
<comment type="similarity">
    <text evidence="5">Belongs to the D-isomer specific 2-hydroxyacid dehydrogenase family. GhrB subfamily.</text>
</comment>
<dbReference type="InterPro" id="IPR029752">
    <property type="entry name" value="D-isomer_DH_CS1"/>
</dbReference>
<evidence type="ECO:0000256" key="1">
    <source>
        <dbReference type="ARBA" id="ARBA00023002"/>
    </source>
</evidence>
<dbReference type="EC" id="1.1.1.81" evidence="7"/>
<dbReference type="GO" id="GO:0030267">
    <property type="term" value="F:glyoxylate reductase (NADPH) activity"/>
    <property type="evidence" value="ECO:0007669"/>
    <property type="project" value="UniProtKB-EC"/>
</dbReference>
<comment type="catalytic activity">
    <reaction evidence="4">
        <text>glycolate + NADP(+) = glyoxylate + NADPH + H(+)</text>
        <dbReference type="Rhea" id="RHEA:10992"/>
        <dbReference type="ChEBI" id="CHEBI:15378"/>
        <dbReference type="ChEBI" id="CHEBI:29805"/>
        <dbReference type="ChEBI" id="CHEBI:36655"/>
        <dbReference type="ChEBI" id="CHEBI:57783"/>
        <dbReference type="ChEBI" id="CHEBI:58349"/>
        <dbReference type="EC" id="1.1.1.79"/>
    </reaction>
</comment>
<dbReference type="InterPro" id="IPR050223">
    <property type="entry name" value="D-isomer_2-hydroxyacid_DH"/>
</dbReference>
<dbReference type="PANTHER" id="PTHR10996">
    <property type="entry name" value="2-HYDROXYACID DEHYDROGENASE-RELATED"/>
    <property type="match status" value="1"/>
</dbReference>
<dbReference type="PATRIC" id="fig|1246626.3.peg.4065"/>
<evidence type="ECO:0000313" key="13">
    <source>
        <dbReference type="Proteomes" id="UP000027142"/>
    </source>
</evidence>
<dbReference type="EC" id="1.1.1.79" evidence="6"/>
<dbReference type="GO" id="GO:0016618">
    <property type="term" value="F:hydroxypyruvate reductase [NAD(P)H] activity"/>
    <property type="evidence" value="ECO:0007669"/>
    <property type="project" value="UniProtKB-EC"/>
</dbReference>
<dbReference type="GO" id="GO:0005829">
    <property type="term" value="C:cytosol"/>
    <property type="evidence" value="ECO:0007669"/>
    <property type="project" value="TreeGrafter"/>
</dbReference>
<dbReference type="SUPFAM" id="SSF52283">
    <property type="entry name" value="Formate/glycerate dehydrogenase catalytic domain-like"/>
    <property type="match status" value="1"/>
</dbReference>
<evidence type="ECO:0000256" key="6">
    <source>
        <dbReference type="ARBA" id="ARBA00066661"/>
    </source>
</evidence>
<evidence type="ECO:0000256" key="9">
    <source>
        <dbReference type="RuleBase" id="RU003719"/>
    </source>
</evidence>
<dbReference type="OrthoDB" id="9805416at2"/>
<dbReference type="Pfam" id="PF00389">
    <property type="entry name" value="2-Hacid_dh"/>
    <property type="match status" value="1"/>
</dbReference>
<dbReference type="FunFam" id="3.40.50.720:FF:000026">
    <property type="entry name" value="Glyoxylate/hydroxypyruvate reductase B"/>
    <property type="match status" value="1"/>
</dbReference>
<evidence type="ECO:0000259" key="10">
    <source>
        <dbReference type="Pfam" id="PF00389"/>
    </source>
</evidence>
<dbReference type="RefSeq" id="WP_038484934.1">
    <property type="nucleotide sequence ID" value="NZ_CP003923.1"/>
</dbReference>
<evidence type="ECO:0000256" key="2">
    <source>
        <dbReference type="ARBA" id="ARBA00051801"/>
    </source>
</evidence>
<feature type="domain" description="D-isomer specific 2-hydroxyacid dehydrogenase catalytic" evidence="10">
    <location>
        <begin position="7"/>
        <end position="322"/>
    </location>
</feature>
<dbReference type="HOGENOM" id="CLU_019796_1_2_9"/>
<dbReference type="InterPro" id="IPR036291">
    <property type="entry name" value="NAD(P)-bd_dom_sf"/>
</dbReference>
<evidence type="ECO:0000256" key="7">
    <source>
        <dbReference type="ARBA" id="ARBA00066674"/>
    </source>
</evidence>
<sequence>MLSKPKVFLAHPVPESALTYLSQHCSYTIWDQHKPLQKDDLRNILKQVDGALLTGHAVDAALVEGCDQLKVISTATVGYDKFDPIELANEGVLLTNTPYVLDETVADLVFGLILSGARRIAELHTHIQKGEWRKGTPSSALFGQDVHEKTIGIVGMGRIGEKIAHRAKEGFGMNILYHNRSHRPEAEKRYNAEKVELDVLLSRSDFVVLMVPLSDETKHLIDKEALRKMKSTALLINGARGNVIDEKALIDALQNNEIFGAALDVFETEPLPQDHPFLTMKNVTLTPHIGSATAATREAMAMRAIENLVAGAKGETPTDVVKG</sequence>
<dbReference type="InterPro" id="IPR006139">
    <property type="entry name" value="D-isomer_2_OHA_DH_cat_dom"/>
</dbReference>
<dbReference type="Gene3D" id="3.40.50.720">
    <property type="entry name" value="NAD(P)-binding Rossmann-like Domain"/>
    <property type="match status" value="2"/>
</dbReference>
<dbReference type="PROSITE" id="PS00671">
    <property type="entry name" value="D_2_HYDROXYACID_DH_3"/>
    <property type="match status" value="1"/>
</dbReference>
<accession>A0A060M3N0</accession>